<feature type="transmembrane region" description="Helical" evidence="7">
    <location>
        <begin position="183"/>
        <end position="201"/>
    </location>
</feature>
<feature type="transmembrane region" description="Helical" evidence="7">
    <location>
        <begin position="116"/>
        <end position="137"/>
    </location>
</feature>
<accession>A0A4V1RM16</accession>
<feature type="transmembrane region" description="Helical" evidence="7">
    <location>
        <begin position="398"/>
        <end position="417"/>
    </location>
</feature>
<dbReference type="InterPro" id="IPR036259">
    <property type="entry name" value="MFS_trans_sf"/>
</dbReference>
<dbReference type="Pfam" id="PF07690">
    <property type="entry name" value="MFS_1"/>
    <property type="match status" value="2"/>
</dbReference>
<evidence type="ECO:0000256" key="4">
    <source>
        <dbReference type="ARBA" id="ARBA00022692"/>
    </source>
</evidence>
<dbReference type="GO" id="GO:0022857">
    <property type="term" value="F:transmembrane transporter activity"/>
    <property type="evidence" value="ECO:0007669"/>
    <property type="project" value="InterPro"/>
</dbReference>
<dbReference type="PROSITE" id="PS50850">
    <property type="entry name" value="MFS"/>
    <property type="match status" value="1"/>
</dbReference>
<comment type="caution">
    <text evidence="9">The sequence shown here is derived from an EMBL/GenBank/DDBJ whole genome shotgun (WGS) entry which is preliminary data.</text>
</comment>
<evidence type="ECO:0000256" key="3">
    <source>
        <dbReference type="ARBA" id="ARBA00022475"/>
    </source>
</evidence>
<feature type="transmembrane region" description="Helical" evidence="7">
    <location>
        <begin position="149"/>
        <end position="171"/>
    </location>
</feature>
<evidence type="ECO:0000256" key="7">
    <source>
        <dbReference type="SAM" id="Phobius"/>
    </source>
</evidence>
<dbReference type="PANTHER" id="PTHR23517">
    <property type="entry name" value="RESISTANCE PROTEIN MDTM, PUTATIVE-RELATED-RELATED"/>
    <property type="match status" value="1"/>
</dbReference>
<feature type="transmembrane region" description="Helical" evidence="7">
    <location>
        <begin position="21"/>
        <end position="39"/>
    </location>
</feature>
<dbReference type="PROSITE" id="PS00216">
    <property type="entry name" value="SUGAR_TRANSPORT_1"/>
    <property type="match status" value="2"/>
</dbReference>
<evidence type="ECO:0000256" key="5">
    <source>
        <dbReference type="ARBA" id="ARBA00022989"/>
    </source>
</evidence>
<keyword evidence="3" id="KW-1003">Cell membrane</keyword>
<dbReference type="Gene3D" id="1.20.1250.20">
    <property type="entry name" value="MFS general substrate transporter like domains"/>
    <property type="match status" value="2"/>
</dbReference>
<dbReference type="EMBL" id="SDWU01000025">
    <property type="protein sequence ID" value="RYB98122.1"/>
    <property type="molecule type" value="Genomic_DNA"/>
</dbReference>
<dbReference type="RefSeq" id="WP_129456714.1">
    <property type="nucleotide sequence ID" value="NZ_JACXYX010000021.1"/>
</dbReference>
<keyword evidence="4 7" id="KW-0812">Transmembrane</keyword>
<sequence>MSAGTRPAGAGRRIELGLRHNAAQFTLLVVVNALVGGMLGQERTVLPLLGQEEFGITAYTAGLSFILAFGIAKAATNYFAGTWSDRFGRKPVLVAGWLVAVPVPFMLIWAPSWTWIIVANVLLGISQGLTWSTTVVMKIDLVGPARRGLAMGLNEAAGYAAVAGTALATGYVAESYGLRPEPFFLGIAFAALGLGLSTLGVRETRDHARLEATGHVTRADGRHDHLHGDLTDGQVFVQTSFKEPALSSASQAGLVNNLNDGLAWGLFPILFAGAGLSVGRIGILAALYPAVWGVGQLVTGALSDRWGRKWLIASGMCLQALALGLIALAGSFTLWAVAAALLGAGTAMVYPTLLASIGDVAHPAWRARAVGVYRLWRDGGFAVGALLAGLVADALGVAAAVWTVAALTAVSGLVVAVRMYETHHRPDAPTTEEMTNG</sequence>
<feature type="domain" description="Major facilitator superfamily (MFS) profile" evidence="8">
    <location>
        <begin position="21"/>
        <end position="423"/>
    </location>
</feature>
<feature type="transmembrane region" description="Helical" evidence="7">
    <location>
        <begin position="92"/>
        <end position="110"/>
    </location>
</feature>
<feature type="transmembrane region" description="Helical" evidence="7">
    <location>
        <begin position="59"/>
        <end position="80"/>
    </location>
</feature>
<dbReference type="InterPro" id="IPR011701">
    <property type="entry name" value="MFS"/>
</dbReference>
<dbReference type="InterPro" id="IPR020846">
    <property type="entry name" value="MFS_dom"/>
</dbReference>
<evidence type="ECO:0000313" key="10">
    <source>
        <dbReference type="Proteomes" id="UP000293291"/>
    </source>
</evidence>
<evidence type="ECO:0000259" key="8">
    <source>
        <dbReference type="PROSITE" id="PS50850"/>
    </source>
</evidence>
<gene>
    <name evidence="9" type="ORF">EUA07_18780</name>
</gene>
<feature type="transmembrane region" description="Helical" evidence="7">
    <location>
        <begin position="261"/>
        <end position="279"/>
    </location>
</feature>
<dbReference type="GO" id="GO:0005886">
    <property type="term" value="C:plasma membrane"/>
    <property type="evidence" value="ECO:0007669"/>
    <property type="project" value="UniProtKB-SubCell"/>
</dbReference>
<evidence type="ECO:0000256" key="1">
    <source>
        <dbReference type="ARBA" id="ARBA00004651"/>
    </source>
</evidence>
<keyword evidence="10" id="KW-1185">Reference proteome</keyword>
<proteinExistence type="predicted"/>
<dbReference type="SUPFAM" id="SSF103473">
    <property type="entry name" value="MFS general substrate transporter"/>
    <property type="match status" value="1"/>
</dbReference>
<reference evidence="9 10" key="1">
    <citation type="submission" date="2019-01" db="EMBL/GenBank/DDBJ databases">
        <title>Novel species of Nocardioides.</title>
        <authorList>
            <person name="Liu Q."/>
            <person name="Xin Y.-H."/>
        </authorList>
    </citation>
    <scope>NUCLEOTIDE SEQUENCE [LARGE SCALE GENOMIC DNA]</scope>
    <source>
        <strain evidence="9 10">CGMCC 4.6875</strain>
    </source>
</reference>
<evidence type="ECO:0000313" key="9">
    <source>
        <dbReference type="EMBL" id="RYB98122.1"/>
    </source>
</evidence>
<keyword evidence="6 7" id="KW-0472">Membrane</keyword>
<name>A0A4V1RM16_9ACTN</name>
<keyword evidence="5 7" id="KW-1133">Transmembrane helix</keyword>
<dbReference type="PANTHER" id="PTHR23517:SF3">
    <property type="entry name" value="INTEGRAL MEMBRANE TRANSPORT PROTEIN"/>
    <property type="match status" value="1"/>
</dbReference>
<protein>
    <submittedName>
        <fullName evidence="9">MFS transporter</fullName>
    </submittedName>
</protein>
<dbReference type="AlphaFoldDB" id="A0A4V1RM16"/>
<comment type="subcellular location">
    <subcellularLocation>
        <location evidence="1">Cell membrane</location>
        <topology evidence="1">Multi-pass membrane protein</topology>
    </subcellularLocation>
</comment>
<feature type="transmembrane region" description="Helical" evidence="7">
    <location>
        <begin position="310"/>
        <end position="328"/>
    </location>
</feature>
<feature type="transmembrane region" description="Helical" evidence="7">
    <location>
        <begin position="334"/>
        <end position="354"/>
    </location>
</feature>
<dbReference type="InterPro" id="IPR005829">
    <property type="entry name" value="Sugar_transporter_CS"/>
</dbReference>
<keyword evidence="2" id="KW-0813">Transport</keyword>
<evidence type="ECO:0000256" key="6">
    <source>
        <dbReference type="ARBA" id="ARBA00023136"/>
    </source>
</evidence>
<organism evidence="9 10">
    <name type="scientific">Nocardioides ganghwensis</name>
    <dbReference type="NCBI Taxonomy" id="252230"/>
    <lineage>
        <taxon>Bacteria</taxon>
        <taxon>Bacillati</taxon>
        <taxon>Actinomycetota</taxon>
        <taxon>Actinomycetes</taxon>
        <taxon>Propionibacteriales</taxon>
        <taxon>Nocardioidaceae</taxon>
        <taxon>Nocardioides</taxon>
    </lineage>
</organism>
<dbReference type="InterPro" id="IPR050171">
    <property type="entry name" value="MFS_Transporters"/>
</dbReference>
<dbReference type="OrthoDB" id="9810492at2"/>
<dbReference type="Proteomes" id="UP000293291">
    <property type="component" value="Unassembled WGS sequence"/>
</dbReference>
<evidence type="ECO:0000256" key="2">
    <source>
        <dbReference type="ARBA" id="ARBA00022448"/>
    </source>
</evidence>